<dbReference type="InterPro" id="IPR017853">
    <property type="entry name" value="GH"/>
</dbReference>
<dbReference type="EMBL" id="JBHSEP010000010">
    <property type="protein sequence ID" value="MFC4599514.1"/>
    <property type="molecule type" value="Genomic_DNA"/>
</dbReference>
<keyword evidence="3" id="KW-1185">Reference proteome</keyword>
<organism evidence="2 3">
    <name type="scientific">Cohnella hongkongensis</name>
    <dbReference type="NCBI Taxonomy" id="178337"/>
    <lineage>
        <taxon>Bacteria</taxon>
        <taxon>Bacillati</taxon>
        <taxon>Bacillota</taxon>
        <taxon>Bacilli</taxon>
        <taxon>Bacillales</taxon>
        <taxon>Paenibacillaceae</taxon>
        <taxon>Cohnella</taxon>
    </lineage>
</organism>
<dbReference type="RefSeq" id="WP_378097455.1">
    <property type="nucleotide sequence ID" value="NZ_JBHSEP010000010.1"/>
</dbReference>
<proteinExistence type="predicted"/>
<evidence type="ECO:0000313" key="2">
    <source>
        <dbReference type="EMBL" id="MFC4599514.1"/>
    </source>
</evidence>
<dbReference type="PANTHER" id="PTHR31268:SF32">
    <property type="entry name" value="GALACTINOL--SUCROSE GALACTOSYLTRANSFERASE 2-RELATED"/>
    <property type="match status" value="1"/>
</dbReference>
<evidence type="ECO:0000313" key="3">
    <source>
        <dbReference type="Proteomes" id="UP001596028"/>
    </source>
</evidence>
<dbReference type="InterPro" id="IPR008811">
    <property type="entry name" value="Glycosyl_hydrolases_36"/>
</dbReference>
<dbReference type="InterPro" id="IPR013785">
    <property type="entry name" value="Aldolase_TIM"/>
</dbReference>
<dbReference type="Proteomes" id="UP001596028">
    <property type="component" value="Unassembled WGS sequence"/>
</dbReference>
<reference evidence="3" key="1">
    <citation type="journal article" date="2019" name="Int. J. Syst. Evol. Microbiol.">
        <title>The Global Catalogue of Microorganisms (GCM) 10K type strain sequencing project: providing services to taxonomists for standard genome sequencing and annotation.</title>
        <authorList>
            <consortium name="The Broad Institute Genomics Platform"/>
            <consortium name="The Broad Institute Genome Sequencing Center for Infectious Disease"/>
            <person name="Wu L."/>
            <person name="Ma J."/>
        </authorList>
    </citation>
    <scope>NUCLEOTIDE SEQUENCE [LARGE SCALE GENOMIC DNA]</scope>
    <source>
        <strain evidence="3">CCUG 49571</strain>
    </source>
</reference>
<accession>A0ABV9FH58</accession>
<name>A0ABV9FH58_9BACL</name>
<dbReference type="PANTHER" id="PTHR31268">
    <property type="match status" value="1"/>
</dbReference>
<dbReference type="SUPFAM" id="SSF51445">
    <property type="entry name" value="(Trans)glycosidases"/>
    <property type="match status" value="1"/>
</dbReference>
<dbReference type="Pfam" id="PF05691">
    <property type="entry name" value="Raffinose_syn"/>
    <property type="match status" value="2"/>
</dbReference>
<protein>
    <submittedName>
        <fullName evidence="2">Sip1-related alpha-galactosidase</fullName>
    </submittedName>
</protein>
<gene>
    <name evidence="2" type="ORF">ACFO3S_14785</name>
</gene>
<keyword evidence="1" id="KW-0119">Carbohydrate metabolism</keyword>
<sequence length="709" mass="78239">MKGEAGFHFMARGEAVDLAAGGQPLMQGLEPLVRLDDGRELRLLPRSVAPCRAEFEDAEGFVFASLSLKAEEEAAAVFVRAGIRNRELFRDLVSFAPENGIAIRIRDFPDAEGAMANYRHKTWWTRPFFPTDWSRLPARTLSLLWRSRGAYTHLLPACGAVYRTELRGVKDGAEAALSAGQGGFPDCETLAWVMSRGSDPFRLAERNAQYGLRASGAAGRPRSGKTYPETLEYLGWCSWDAFYHQVNAESLLNKAGELHEAGIPAKWIMIDDGWSDVTGDKRLRSYDAAPDKFPGGLAETVRKLKRKHGVRWVGVWHTIAGYWGGVDPEGELFARHGASLRRASGGAWVPEPEAPPAFGFWSGWHAYLKRQGVDFVKVDSQSAIASFYRDQAPIGAAACAAHTALEASIGLHFQGCVINCMGMAPENVWHRPASSVSRTSDDFVPDAAGGFKEHALQNAYNSYYHGPFYWGDWDMYWTRHDEALQHMLLRAVSGGPVYFSDKPGRTDGRSIWPLVYRNGKIIRCGQPGLPTEDVLTRNPLAEPVPLKIWNRLGRAGVVAAFHVYRDDEEVVGDFGPGDVPGIEGDEFWAYEYVSGKLIGLGREERTELKLGPREAALYALIPKRPGATPLGLIDKAVCFDAVIGCWHGDGRTLVTLKEGGSFAFVADEAPVSATVNGRRAQWTRGAHESLYVIDCREAEAETAIEIFYR</sequence>
<comment type="caution">
    <text evidence="2">The sequence shown here is derived from an EMBL/GenBank/DDBJ whole genome shotgun (WGS) entry which is preliminary data.</text>
</comment>
<dbReference type="Gene3D" id="3.20.20.70">
    <property type="entry name" value="Aldolase class I"/>
    <property type="match status" value="1"/>
</dbReference>
<evidence type="ECO:0000256" key="1">
    <source>
        <dbReference type="ARBA" id="ARBA00023277"/>
    </source>
</evidence>